<dbReference type="SUPFAM" id="SSF49785">
    <property type="entry name" value="Galactose-binding domain-like"/>
    <property type="match status" value="1"/>
</dbReference>
<dbReference type="PANTHER" id="PTHR42812">
    <property type="entry name" value="BETA-XYLOSIDASE"/>
    <property type="match status" value="1"/>
</dbReference>
<evidence type="ECO:0000259" key="5">
    <source>
        <dbReference type="Pfam" id="PF02018"/>
    </source>
</evidence>
<dbReference type="SUPFAM" id="SSF49899">
    <property type="entry name" value="Concanavalin A-like lectins/glucanases"/>
    <property type="match status" value="1"/>
</dbReference>
<proteinExistence type="inferred from homology"/>
<evidence type="ECO:0000256" key="3">
    <source>
        <dbReference type="ARBA" id="ARBA00023295"/>
    </source>
</evidence>
<dbReference type="Gene3D" id="2.60.120.260">
    <property type="entry name" value="Galactose-binding domain-like"/>
    <property type="match status" value="1"/>
</dbReference>
<keyword evidence="3" id="KW-0326">Glycosidase</keyword>
<evidence type="ECO:0000256" key="4">
    <source>
        <dbReference type="SAM" id="MobiDB-lite"/>
    </source>
</evidence>
<feature type="domain" description="CBM-cenC" evidence="5">
    <location>
        <begin position="443"/>
        <end position="572"/>
    </location>
</feature>
<dbReference type="InterPro" id="IPR041542">
    <property type="entry name" value="GH43_C2"/>
</dbReference>
<dbReference type="EMBL" id="BOPA01000039">
    <property type="protein sequence ID" value="GIJ18377.1"/>
    <property type="molecule type" value="Genomic_DNA"/>
</dbReference>
<dbReference type="RefSeq" id="WP_239089145.1">
    <property type="nucleotide sequence ID" value="NZ_BAAAGZ010000004.1"/>
</dbReference>
<feature type="region of interest" description="Disordered" evidence="4">
    <location>
        <begin position="1"/>
        <end position="21"/>
    </location>
</feature>
<name>A0ABQ4IKC8_9ACTN</name>
<evidence type="ECO:0000256" key="1">
    <source>
        <dbReference type="ARBA" id="ARBA00009865"/>
    </source>
</evidence>
<dbReference type="InterPro" id="IPR023296">
    <property type="entry name" value="Glyco_hydro_beta-prop_sf"/>
</dbReference>
<comment type="caution">
    <text evidence="7">The sequence shown here is derived from an EMBL/GenBank/DDBJ whole genome shotgun (WGS) entry which is preliminary data.</text>
</comment>
<dbReference type="Pfam" id="PF02018">
    <property type="entry name" value="CBM_4_9"/>
    <property type="match status" value="1"/>
</dbReference>
<feature type="domain" description="Beta-xylosidase C-terminal Concanavalin A-like" evidence="6">
    <location>
        <begin position="610"/>
        <end position="825"/>
    </location>
</feature>
<dbReference type="CDD" id="cd09001">
    <property type="entry name" value="GH43_FsAxh1-like"/>
    <property type="match status" value="1"/>
</dbReference>
<dbReference type="InterPro" id="IPR013320">
    <property type="entry name" value="ConA-like_dom_sf"/>
</dbReference>
<comment type="similarity">
    <text evidence="1">Belongs to the glycosyl hydrolase 43 family.</text>
</comment>
<evidence type="ECO:0000259" key="6">
    <source>
        <dbReference type="Pfam" id="PF17851"/>
    </source>
</evidence>
<dbReference type="Pfam" id="PF17851">
    <property type="entry name" value="GH43_C2"/>
    <property type="match status" value="1"/>
</dbReference>
<dbReference type="InterPro" id="IPR003305">
    <property type="entry name" value="CenC_carb-bd"/>
</dbReference>
<feature type="region of interest" description="Disordered" evidence="4">
    <location>
        <begin position="64"/>
        <end position="83"/>
    </location>
</feature>
<accession>A0ABQ4IKC8</accession>
<evidence type="ECO:0000256" key="2">
    <source>
        <dbReference type="ARBA" id="ARBA00022801"/>
    </source>
</evidence>
<dbReference type="SUPFAM" id="SSF75005">
    <property type="entry name" value="Arabinanase/levansucrase/invertase"/>
    <property type="match status" value="1"/>
</dbReference>
<dbReference type="InterPro" id="IPR008979">
    <property type="entry name" value="Galactose-bd-like_sf"/>
</dbReference>
<keyword evidence="2" id="KW-0378">Hydrolase</keyword>
<organism evidence="7 8">
    <name type="scientific">Micromonospora gifhornensis</name>
    <dbReference type="NCBI Taxonomy" id="84594"/>
    <lineage>
        <taxon>Bacteria</taxon>
        <taxon>Bacillati</taxon>
        <taxon>Actinomycetota</taxon>
        <taxon>Actinomycetes</taxon>
        <taxon>Micromonosporales</taxon>
        <taxon>Micromonosporaceae</taxon>
        <taxon>Micromonospora</taxon>
    </lineage>
</organism>
<sequence length="1006" mass="108343">MQVSVAAAADPRPASGPPRPITSLRTVARAATRLLTALRPPRRGLALATAGALVGAGAVVPGTAHAAEPWSPRPSYTSTDRGDGTYTVPLLRSDVPDISVERVPAAENDEGRDIYYMISTTMHLSPGAPIMKSYDLVNWEIVNYVFDRANISDSFSLRNGQNSYGQGQWASSLRYHDGMFYVAFNTNNLGGAYIYRTDDIENGAWQRTALGRGLHDPSLFFDHDGTPYIFYGNGNISAVRLNAGLTAIVAEYPNVFTANDYAGQPFIGGLFEGAQFYYIDGHYYAVIITWPSGQGRQVVMLRSPELLGRHTAPGGVNTWQARGVLNSNGFAQGSLVPIARPGGATDWYGMFFRDTFPIGRIPALIPATWSDGWPTFGTNGVVPVEGAFDKPIRLGPAEELFEQQKSIVVSDDFANDAPHKAYMDEQWTIPTPPAVDESLLGVELLDNAGFESDEVSPWAAQFGATLARDTADPATGSAALKVSNRTLNGSGPNQYLAGKLQHGVTYTVSAKVKYTSGPSSIRFNLVADWGTGVQVMTFGTVPAGQWTTVTGQYTLPASANLSNVKFAVETPWANPQPVSSSVEYLLDDVSIIGQRSTTEHPTEAEIRPNGSRLDMAWEWNHAPDNRYWSLTDREGWLRLTTGKVVTGDYVYTKLSNRAELAWFEEARNTLSQRTFGPRQSAETRMDISRMRDGDVAGLAAYNRGFSYVAVNRAGGVNTLGVVNRGQPFAVDLDQSTLENFLPGTTVALGDATEVHVKADLDFAAPTGQLWTTFHYSLDGLTWTQLGNRVGPQVLDGSLAHFMGHRVGLFNYATQQTGGQVDFDHFLLSDTLTAQNRPLDTTALDAAIAYAGTLDEAQYPADAWAAMRAALAAATTARAGEFGTQNQIDAPERALSYQLARLGVLRAATGELPVTVSAQTRCVAGKVYLAVQARNDHDGPVDVVVETAYGERSFPAVAPGANAYQQFTTRATAIPAGTATFRVTGTVDGRDVTTVRTADHAATTCGG</sequence>
<evidence type="ECO:0000313" key="8">
    <source>
        <dbReference type="Proteomes" id="UP000647860"/>
    </source>
</evidence>
<dbReference type="PANTHER" id="PTHR42812:SF12">
    <property type="entry name" value="BETA-XYLOSIDASE-RELATED"/>
    <property type="match status" value="1"/>
</dbReference>
<gene>
    <name evidence="7" type="primary">xynF</name>
    <name evidence="7" type="ORF">Vgi01_50610</name>
</gene>
<dbReference type="InterPro" id="IPR006710">
    <property type="entry name" value="Glyco_hydro_43"/>
</dbReference>
<dbReference type="InterPro" id="IPR051795">
    <property type="entry name" value="Glycosyl_Hydrlase_43"/>
</dbReference>
<protein>
    <submittedName>
        <fullName evidence="7">Endo-1,4-beta-xylanase</fullName>
    </submittedName>
</protein>
<dbReference type="Pfam" id="PF04616">
    <property type="entry name" value="Glyco_hydro_43"/>
    <property type="match status" value="1"/>
</dbReference>
<reference evidence="7 8" key="1">
    <citation type="submission" date="2021-01" db="EMBL/GenBank/DDBJ databases">
        <title>Whole genome shotgun sequence of Verrucosispora gifhornensis NBRC 16317.</title>
        <authorList>
            <person name="Komaki H."/>
            <person name="Tamura T."/>
        </authorList>
    </citation>
    <scope>NUCLEOTIDE SEQUENCE [LARGE SCALE GENOMIC DNA]</scope>
    <source>
        <strain evidence="7 8">NBRC 16317</strain>
    </source>
</reference>
<dbReference type="Gene3D" id="2.115.10.20">
    <property type="entry name" value="Glycosyl hydrolase domain, family 43"/>
    <property type="match status" value="1"/>
</dbReference>
<evidence type="ECO:0000313" key="7">
    <source>
        <dbReference type="EMBL" id="GIJ18377.1"/>
    </source>
</evidence>
<dbReference type="Proteomes" id="UP000647860">
    <property type="component" value="Unassembled WGS sequence"/>
</dbReference>
<keyword evidence="8" id="KW-1185">Reference proteome</keyword>
<dbReference type="Gene3D" id="2.60.120.200">
    <property type="match status" value="1"/>
</dbReference>